<dbReference type="EMBL" id="UYSL01019874">
    <property type="protein sequence ID" value="VDL70858.1"/>
    <property type="molecule type" value="Genomic_DNA"/>
</dbReference>
<accession>A0A0N4XWJ3</accession>
<evidence type="ECO:0000313" key="1">
    <source>
        <dbReference type="EMBL" id="VDL70858.1"/>
    </source>
</evidence>
<keyword evidence="2" id="KW-1185">Reference proteome</keyword>
<dbReference type="AlphaFoldDB" id="A0A0N4XWJ3"/>
<evidence type="ECO:0000313" key="3">
    <source>
        <dbReference type="WBParaSite" id="NBR_0000726801-mRNA-1"/>
    </source>
</evidence>
<organism evidence="3">
    <name type="scientific">Nippostrongylus brasiliensis</name>
    <name type="common">Rat hookworm</name>
    <dbReference type="NCBI Taxonomy" id="27835"/>
    <lineage>
        <taxon>Eukaryota</taxon>
        <taxon>Metazoa</taxon>
        <taxon>Ecdysozoa</taxon>
        <taxon>Nematoda</taxon>
        <taxon>Chromadorea</taxon>
        <taxon>Rhabditida</taxon>
        <taxon>Rhabditina</taxon>
        <taxon>Rhabditomorpha</taxon>
        <taxon>Strongyloidea</taxon>
        <taxon>Heligmosomidae</taxon>
        <taxon>Nippostrongylus</taxon>
    </lineage>
</organism>
<gene>
    <name evidence="1" type="ORF">NBR_LOCUS7269</name>
</gene>
<dbReference type="Proteomes" id="UP000271162">
    <property type="component" value="Unassembled WGS sequence"/>
</dbReference>
<reference evidence="3" key="1">
    <citation type="submission" date="2017-02" db="UniProtKB">
        <authorList>
            <consortium name="WormBaseParasite"/>
        </authorList>
    </citation>
    <scope>IDENTIFICATION</scope>
</reference>
<reference evidence="1 2" key="2">
    <citation type="submission" date="2018-11" db="EMBL/GenBank/DDBJ databases">
        <authorList>
            <consortium name="Pathogen Informatics"/>
        </authorList>
    </citation>
    <scope>NUCLEOTIDE SEQUENCE [LARGE SCALE GENOMIC DNA]</scope>
</reference>
<protein>
    <submittedName>
        <fullName evidence="3">FLZ-type domain-containing protein</fullName>
    </submittedName>
</protein>
<evidence type="ECO:0000313" key="2">
    <source>
        <dbReference type="Proteomes" id="UP000271162"/>
    </source>
</evidence>
<sequence>MRKRSPAEEEEVAAVQPDAVPRTKRFSCAEQCAEDFMSMAAAHPDYTTLQRKEESLRCIQHCRDSMTDINANAARP</sequence>
<name>A0A0N4XWJ3_NIPBR</name>
<dbReference type="WBParaSite" id="NBR_0000726801-mRNA-1">
    <property type="protein sequence ID" value="NBR_0000726801-mRNA-1"/>
    <property type="gene ID" value="NBR_0000726801"/>
</dbReference>
<proteinExistence type="predicted"/>